<organism evidence="1 2">
    <name type="scientific">Halorientalis persicus</name>
    <dbReference type="NCBI Taxonomy" id="1367881"/>
    <lineage>
        <taxon>Archaea</taxon>
        <taxon>Methanobacteriati</taxon>
        <taxon>Methanobacteriota</taxon>
        <taxon>Stenosarchaea group</taxon>
        <taxon>Halobacteria</taxon>
        <taxon>Halobacteriales</taxon>
        <taxon>Haloarculaceae</taxon>
        <taxon>Halorientalis</taxon>
    </lineage>
</organism>
<accession>A0A1H8R4N5</accession>
<evidence type="ECO:0000313" key="2">
    <source>
        <dbReference type="Proteomes" id="UP000198775"/>
    </source>
</evidence>
<dbReference type="InterPro" id="IPR055998">
    <property type="entry name" value="DUF7576"/>
</dbReference>
<name>A0A1H8R4N5_9EURY</name>
<keyword evidence="2" id="KW-1185">Reference proteome</keyword>
<dbReference type="EMBL" id="FOCX01000015">
    <property type="protein sequence ID" value="SEO61281.1"/>
    <property type="molecule type" value="Genomic_DNA"/>
</dbReference>
<evidence type="ECO:0000313" key="1">
    <source>
        <dbReference type="EMBL" id="SEO61281.1"/>
    </source>
</evidence>
<dbReference type="Proteomes" id="UP000198775">
    <property type="component" value="Unassembled WGS sequence"/>
</dbReference>
<dbReference type="Pfam" id="PF24461">
    <property type="entry name" value="DUF7576"/>
    <property type="match status" value="1"/>
</dbReference>
<evidence type="ECO:0008006" key="3">
    <source>
        <dbReference type="Google" id="ProtNLM"/>
    </source>
</evidence>
<dbReference type="RefSeq" id="WP_170845433.1">
    <property type="nucleotide sequence ID" value="NZ_FOCX01000015.1"/>
</dbReference>
<dbReference type="AlphaFoldDB" id="A0A1H8R4N5"/>
<gene>
    <name evidence="1" type="ORF">SAMN05216388_101579</name>
</gene>
<dbReference type="OrthoDB" id="169264at2157"/>
<proteinExistence type="predicted"/>
<sequence length="51" mass="5655">MNAASPTTVCEHCGADIDTTEWYPVETEVEGDGTLRLHPFCSDRCRSAWVP</sequence>
<reference evidence="2" key="1">
    <citation type="submission" date="2016-10" db="EMBL/GenBank/DDBJ databases">
        <authorList>
            <person name="Varghese N."/>
            <person name="Submissions S."/>
        </authorList>
    </citation>
    <scope>NUCLEOTIDE SEQUENCE [LARGE SCALE GENOMIC DNA]</scope>
    <source>
        <strain evidence="2">IBRC-M 10043</strain>
    </source>
</reference>
<protein>
    <recommendedName>
        <fullName evidence="3">MYM-type Zinc finger with FCS sequence motif-containing protein</fullName>
    </recommendedName>
</protein>